<evidence type="ECO:0000313" key="1">
    <source>
        <dbReference type="EMBL" id="MBW0563957.1"/>
    </source>
</evidence>
<comment type="caution">
    <text evidence="1">The sequence shown here is derived from an EMBL/GenBank/DDBJ whole genome shotgun (WGS) entry which is preliminary data.</text>
</comment>
<keyword evidence="2" id="KW-1185">Reference proteome</keyword>
<dbReference type="EMBL" id="AVOT02075075">
    <property type="protein sequence ID" value="MBW0563957.1"/>
    <property type="molecule type" value="Genomic_DNA"/>
</dbReference>
<organism evidence="1 2">
    <name type="scientific">Austropuccinia psidii MF-1</name>
    <dbReference type="NCBI Taxonomy" id="1389203"/>
    <lineage>
        <taxon>Eukaryota</taxon>
        <taxon>Fungi</taxon>
        <taxon>Dikarya</taxon>
        <taxon>Basidiomycota</taxon>
        <taxon>Pucciniomycotina</taxon>
        <taxon>Pucciniomycetes</taxon>
        <taxon>Pucciniales</taxon>
        <taxon>Sphaerophragmiaceae</taxon>
        <taxon>Austropuccinia</taxon>
    </lineage>
</organism>
<accession>A0A9Q3JLL4</accession>
<dbReference type="OrthoDB" id="162969at2759"/>
<sequence length="127" mass="14950">MRLFHLAWDAITISKIKNCWNHRKILPKDFGILKAQNSLEKEKQQLHELGFMIPQIQIFISEILSPLKENDFNNLTIENDFNENQPFYQDIEELNTEEPTPPMTLMYIVQKAISDVLTYMSAYSSKE</sequence>
<protein>
    <submittedName>
        <fullName evidence="1">Uncharacterized protein</fullName>
    </submittedName>
</protein>
<proteinExistence type="predicted"/>
<reference evidence="1" key="1">
    <citation type="submission" date="2021-03" db="EMBL/GenBank/DDBJ databases">
        <title>Draft genome sequence of rust myrtle Austropuccinia psidii MF-1, a brazilian biotype.</title>
        <authorList>
            <person name="Quecine M.C."/>
            <person name="Pachon D.M.R."/>
            <person name="Bonatelli M.L."/>
            <person name="Correr F.H."/>
            <person name="Franceschini L.M."/>
            <person name="Leite T.F."/>
            <person name="Margarido G.R.A."/>
            <person name="Almeida C.A."/>
            <person name="Ferrarezi J.A."/>
            <person name="Labate C.A."/>
        </authorList>
    </citation>
    <scope>NUCLEOTIDE SEQUENCE</scope>
    <source>
        <strain evidence="1">MF-1</strain>
    </source>
</reference>
<dbReference type="AlphaFoldDB" id="A0A9Q3JLL4"/>
<dbReference type="Proteomes" id="UP000765509">
    <property type="component" value="Unassembled WGS sequence"/>
</dbReference>
<gene>
    <name evidence="1" type="ORF">O181_103672</name>
</gene>
<name>A0A9Q3JLL4_9BASI</name>
<evidence type="ECO:0000313" key="2">
    <source>
        <dbReference type="Proteomes" id="UP000765509"/>
    </source>
</evidence>